<accession>A0A2V4CAB5</accession>
<evidence type="ECO:0000256" key="21">
    <source>
        <dbReference type="RuleBase" id="RU000356"/>
    </source>
</evidence>
<evidence type="ECO:0000256" key="4">
    <source>
        <dbReference type="ARBA" id="ARBA00008414"/>
    </source>
</evidence>
<dbReference type="PROSITE" id="PS01033">
    <property type="entry name" value="GLOBIN"/>
    <property type="match status" value="1"/>
</dbReference>
<evidence type="ECO:0000256" key="16">
    <source>
        <dbReference type="ARBA" id="ARBA00030024"/>
    </source>
</evidence>
<dbReference type="Gene3D" id="1.10.490.10">
    <property type="entry name" value="Globins"/>
    <property type="match status" value="1"/>
</dbReference>
<keyword evidence="13" id="KW-0560">Oxidoreductase</keyword>
<dbReference type="InterPro" id="IPR012292">
    <property type="entry name" value="Globin/Proto"/>
</dbReference>
<dbReference type="Proteomes" id="UP000247681">
    <property type="component" value="Unassembled WGS sequence"/>
</dbReference>
<dbReference type="InterPro" id="IPR017938">
    <property type="entry name" value="Riboflavin_synthase-like_b-brl"/>
</dbReference>
<dbReference type="GO" id="GO:0046210">
    <property type="term" value="P:nitric oxide catabolic process"/>
    <property type="evidence" value="ECO:0007669"/>
    <property type="project" value="TreeGrafter"/>
</dbReference>
<dbReference type="GO" id="GO:0005344">
    <property type="term" value="F:oxygen carrier activity"/>
    <property type="evidence" value="ECO:0007669"/>
    <property type="project" value="UniProtKB-KW"/>
</dbReference>
<keyword evidence="10" id="KW-0479">Metal-binding</keyword>
<evidence type="ECO:0000256" key="12">
    <source>
        <dbReference type="ARBA" id="ARBA00022857"/>
    </source>
</evidence>
<dbReference type="PANTHER" id="PTHR43396:SF3">
    <property type="entry name" value="FLAVOHEMOPROTEIN"/>
    <property type="match status" value="1"/>
</dbReference>
<comment type="catalytic activity">
    <reaction evidence="20">
        <text>2 nitric oxide + NADPH + 2 O2 = 2 nitrate + NADP(+) + H(+)</text>
        <dbReference type="Rhea" id="RHEA:19465"/>
        <dbReference type="ChEBI" id="CHEBI:15378"/>
        <dbReference type="ChEBI" id="CHEBI:15379"/>
        <dbReference type="ChEBI" id="CHEBI:16480"/>
        <dbReference type="ChEBI" id="CHEBI:17632"/>
        <dbReference type="ChEBI" id="CHEBI:57783"/>
        <dbReference type="ChEBI" id="CHEBI:58349"/>
        <dbReference type="EC" id="1.14.12.17"/>
    </reaction>
</comment>
<keyword evidence="25" id="KW-1185">Reference proteome</keyword>
<reference evidence="24 25" key="1">
    <citation type="submission" date="2018-05" db="EMBL/GenBank/DDBJ databases">
        <title>Flavobacterium sp. strain IMCC34758, incomplete genome.</title>
        <authorList>
            <person name="Joung Y."/>
        </authorList>
    </citation>
    <scope>NUCLEOTIDE SEQUENCE [LARGE SCALE GENOMIC DNA]</scope>
    <source>
        <strain evidence="24 25">IMCC34758</strain>
    </source>
</reference>
<evidence type="ECO:0000256" key="13">
    <source>
        <dbReference type="ARBA" id="ARBA00023002"/>
    </source>
</evidence>
<dbReference type="InterPro" id="IPR017927">
    <property type="entry name" value="FAD-bd_FR_type"/>
</dbReference>
<evidence type="ECO:0000313" key="24">
    <source>
        <dbReference type="EMBL" id="PXY46900.1"/>
    </source>
</evidence>
<protein>
    <recommendedName>
        <fullName evidence="6">Flavohemoprotein</fullName>
        <ecNumber evidence="5">1.14.12.17</ecNumber>
    </recommendedName>
    <alternativeName>
        <fullName evidence="17">Flavohemoglobin</fullName>
    </alternativeName>
    <alternativeName>
        <fullName evidence="16">Hemoglobin-like protein</fullName>
    </alternativeName>
    <alternativeName>
        <fullName evidence="18">Nitric oxide dioxygenase</fullName>
    </alternativeName>
</protein>
<evidence type="ECO:0000256" key="20">
    <source>
        <dbReference type="ARBA" id="ARBA00049433"/>
    </source>
</evidence>
<dbReference type="NCBIfam" id="NF009805">
    <property type="entry name" value="PRK13289.1"/>
    <property type="match status" value="1"/>
</dbReference>
<comment type="similarity">
    <text evidence="4">Belongs to the globin family. Two-domain flavohemoproteins subfamily.</text>
</comment>
<dbReference type="FunFam" id="1.10.490.10:FF:000003">
    <property type="entry name" value="Flavohemoprotein"/>
    <property type="match status" value="1"/>
</dbReference>
<dbReference type="AlphaFoldDB" id="A0A2V4CAB5"/>
<comment type="caution">
    <text evidence="24">The sequence shown here is derived from an EMBL/GenBank/DDBJ whole genome shotgun (WGS) entry which is preliminary data.</text>
</comment>
<dbReference type="SUPFAM" id="SSF52343">
    <property type="entry name" value="Ferredoxin reductase-like, C-terminal NADP-linked domain"/>
    <property type="match status" value="1"/>
</dbReference>
<dbReference type="InterPro" id="IPR000971">
    <property type="entry name" value="Globin"/>
</dbReference>
<dbReference type="CDD" id="cd14779">
    <property type="entry name" value="FHP_Ae-globin-like"/>
    <property type="match status" value="1"/>
</dbReference>
<evidence type="ECO:0000259" key="23">
    <source>
        <dbReference type="PROSITE" id="PS51384"/>
    </source>
</evidence>
<dbReference type="EC" id="1.14.12.17" evidence="5"/>
<name>A0A2V4CAB5_9FLAO</name>
<dbReference type="OrthoDB" id="9801223at2"/>
<keyword evidence="11" id="KW-0274">FAD</keyword>
<proteinExistence type="inferred from homology"/>
<evidence type="ECO:0000256" key="18">
    <source>
        <dbReference type="ARBA" id="ARBA00033187"/>
    </source>
</evidence>
<evidence type="ECO:0000256" key="17">
    <source>
        <dbReference type="ARBA" id="ARBA00030929"/>
    </source>
</evidence>
<dbReference type="GO" id="GO:0020037">
    <property type="term" value="F:heme binding"/>
    <property type="evidence" value="ECO:0007669"/>
    <property type="project" value="InterPro"/>
</dbReference>
<feature type="domain" description="Globin" evidence="22">
    <location>
        <begin position="1"/>
        <end position="137"/>
    </location>
</feature>
<dbReference type="PRINTS" id="PR00410">
    <property type="entry name" value="PHEHYDRXLASE"/>
</dbReference>
<evidence type="ECO:0000256" key="2">
    <source>
        <dbReference type="ARBA" id="ARBA00001974"/>
    </source>
</evidence>
<dbReference type="InterPro" id="IPR001433">
    <property type="entry name" value="OxRdtase_FAD/NAD-bd"/>
</dbReference>
<evidence type="ECO:0000256" key="1">
    <source>
        <dbReference type="ARBA" id="ARBA00001970"/>
    </source>
</evidence>
<keyword evidence="14" id="KW-0408">Iron</keyword>
<sequence>MNNYQKQLISATVPILRESGEDLTDYFYARMFKHHPELRNMFNMGNQANGRQKSALANAVLAYAENIENPSVLIGVLKGIGSKHTSLNIQPEQYKIVGTHLIASIKEVIGEPATDEILEAWTVAFFQLADIMINVEKGLYAENLSKEGGWNGWRNFIIKRIEQESAEIKSFYLYPQDGKEIANFHPGQFISVQVFIEELNLLQPRQYSLSTSYNSEYYRISVKKENGMNSNPSGMVSNAMHLKSEGDIISISAPAGLFHLEKDSKNPLVLISGGVGFTPMLSMLETNMNALQNKKTVWIHGCRNESVHAFKNQIEELKQNTEWLETHTFYDTSEDEKNLPENISLGRVDLQKCSDSILIEGAKFYICGPEIFIKNQYESLLNLNVSRENIFYEEFGPQLINLN</sequence>
<evidence type="ECO:0000256" key="10">
    <source>
        <dbReference type="ARBA" id="ARBA00022723"/>
    </source>
</evidence>
<dbReference type="SUPFAM" id="SSF46458">
    <property type="entry name" value="Globin-like"/>
    <property type="match status" value="1"/>
</dbReference>
<dbReference type="RefSeq" id="WP_110345906.1">
    <property type="nucleotide sequence ID" value="NZ_QJHL01000001.1"/>
</dbReference>
<dbReference type="GO" id="GO:0008941">
    <property type="term" value="F:nitric oxide dioxygenase NAD(P)H activity"/>
    <property type="evidence" value="ECO:0007669"/>
    <property type="project" value="UniProtKB-EC"/>
</dbReference>
<evidence type="ECO:0000259" key="22">
    <source>
        <dbReference type="PROSITE" id="PS01033"/>
    </source>
</evidence>
<dbReference type="EMBL" id="QJHL01000001">
    <property type="protein sequence ID" value="PXY46900.1"/>
    <property type="molecule type" value="Genomic_DNA"/>
</dbReference>
<dbReference type="Pfam" id="PF00042">
    <property type="entry name" value="Globin"/>
    <property type="match status" value="1"/>
</dbReference>
<dbReference type="GO" id="GO:0071500">
    <property type="term" value="P:cellular response to nitrosative stress"/>
    <property type="evidence" value="ECO:0007669"/>
    <property type="project" value="TreeGrafter"/>
</dbReference>
<keyword evidence="15" id="KW-0520">NAD</keyword>
<dbReference type="CDD" id="cd06184">
    <property type="entry name" value="flavohem_like_fad_nad_binding"/>
    <property type="match status" value="1"/>
</dbReference>
<keyword evidence="7 21" id="KW-0349">Heme</keyword>
<dbReference type="Gene3D" id="2.40.30.10">
    <property type="entry name" value="Translation factors"/>
    <property type="match status" value="1"/>
</dbReference>
<dbReference type="PRINTS" id="PR00371">
    <property type="entry name" value="FPNCR"/>
</dbReference>
<dbReference type="InterPro" id="IPR039261">
    <property type="entry name" value="FNR_nucleotide-bd"/>
</dbReference>
<feature type="domain" description="FAD-binding FR-type" evidence="23">
    <location>
        <begin position="151"/>
        <end position="261"/>
    </location>
</feature>
<comment type="cofactor">
    <cofactor evidence="1">
        <name>heme b</name>
        <dbReference type="ChEBI" id="CHEBI:60344"/>
    </cofactor>
</comment>
<organism evidence="24 25">
    <name type="scientific">Flavobacterium hydrophilum</name>
    <dbReference type="NCBI Taxonomy" id="2211445"/>
    <lineage>
        <taxon>Bacteria</taxon>
        <taxon>Pseudomonadati</taxon>
        <taxon>Bacteroidota</taxon>
        <taxon>Flavobacteriia</taxon>
        <taxon>Flavobacteriales</taxon>
        <taxon>Flavobacteriaceae</taxon>
        <taxon>Flavobacterium</taxon>
    </lineage>
</organism>
<evidence type="ECO:0000256" key="15">
    <source>
        <dbReference type="ARBA" id="ARBA00023027"/>
    </source>
</evidence>
<dbReference type="Gene3D" id="3.40.50.80">
    <property type="entry name" value="Nucleotide-binding domain of ferredoxin-NADP reductase (FNR) module"/>
    <property type="match status" value="1"/>
</dbReference>
<comment type="catalytic activity">
    <reaction evidence="19">
        <text>2 nitric oxide + NADH + 2 O2 = 2 nitrate + NAD(+) + H(+)</text>
        <dbReference type="Rhea" id="RHEA:19469"/>
        <dbReference type="ChEBI" id="CHEBI:15378"/>
        <dbReference type="ChEBI" id="CHEBI:15379"/>
        <dbReference type="ChEBI" id="CHEBI:16480"/>
        <dbReference type="ChEBI" id="CHEBI:17632"/>
        <dbReference type="ChEBI" id="CHEBI:57540"/>
        <dbReference type="ChEBI" id="CHEBI:57945"/>
        <dbReference type="EC" id="1.14.12.17"/>
    </reaction>
</comment>
<dbReference type="FunFam" id="3.40.50.80:FF:000010">
    <property type="entry name" value="Flavohemoprotein"/>
    <property type="match status" value="1"/>
</dbReference>
<dbReference type="InterPro" id="IPR009050">
    <property type="entry name" value="Globin-like_sf"/>
</dbReference>
<evidence type="ECO:0000256" key="7">
    <source>
        <dbReference type="ARBA" id="ARBA00022617"/>
    </source>
</evidence>
<dbReference type="GO" id="GO:0019825">
    <property type="term" value="F:oxygen binding"/>
    <property type="evidence" value="ECO:0007669"/>
    <property type="project" value="InterPro"/>
</dbReference>
<dbReference type="FunFam" id="2.40.30.10:FF:000034">
    <property type="entry name" value="Flavohemoprotein"/>
    <property type="match status" value="1"/>
</dbReference>
<dbReference type="SUPFAM" id="SSF63380">
    <property type="entry name" value="Riboflavin synthase domain-like"/>
    <property type="match status" value="1"/>
</dbReference>
<comment type="cofactor">
    <cofactor evidence="2">
        <name>FAD</name>
        <dbReference type="ChEBI" id="CHEBI:57692"/>
    </cofactor>
</comment>
<evidence type="ECO:0000256" key="11">
    <source>
        <dbReference type="ARBA" id="ARBA00022827"/>
    </source>
</evidence>
<evidence type="ECO:0000256" key="5">
    <source>
        <dbReference type="ARBA" id="ARBA00012229"/>
    </source>
</evidence>
<keyword evidence="21" id="KW-0813">Transport</keyword>
<dbReference type="PROSITE" id="PS51384">
    <property type="entry name" value="FAD_FR"/>
    <property type="match status" value="1"/>
</dbReference>
<evidence type="ECO:0000256" key="6">
    <source>
        <dbReference type="ARBA" id="ARBA00014637"/>
    </source>
</evidence>
<keyword evidence="12" id="KW-0521">NADP</keyword>
<dbReference type="PANTHER" id="PTHR43396">
    <property type="entry name" value="FLAVOHEMOPROTEIN"/>
    <property type="match status" value="1"/>
</dbReference>
<keyword evidence="9" id="KW-0285">Flavoprotein</keyword>
<evidence type="ECO:0000256" key="9">
    <source>
        <dbReference type="ARBA" id="ARBA00022630"/>
    </source>
</evidence>
<dbReference type="Pfam" id="PF00175">
    <property type="entry name" value="NAD_binding_1"/>
    <property type="match status" value="1"/>
</dbReference>
<gene>
    <name evidence="24" type="ORF">DMB68_07070</name>
</gene>
<dbReference type="InterPro" id="IPR001709">
    <property type="entry name" value="Flavoprot_Pyr_Nucl_cyt_Rdtase"/>
</dbReference>
<evidence type="ECO:0000313" key="25">
    <source>
        <dbReference type="Proteomes" id="UP000247681"/>
    </source>
</evidence>
<dbReference type="GO" id="GO:0046872">
    <property type="term" value="F:metal ion binding"/>
    <property type="evidence" value="ECO:0007669"/>
    <property type="project" value="UniProtKB-KW"/>
</dbReference>
<evidence type="ECO:0000256" key="8">
    <source>
        <dbReference type="ARBA" id="ARBA00022621"/>
    </source>
</evidence>
<evidence type="ECO:0000256" key="19">
    <source>
        <dbReference type="ARBA" id="ARBA00048649"/>
    </source>
</evidence>
<comment type="similarity">
    <text evidence="3">In the C-terminal section; belongs to the flavoprotein pyridine nucleotide cytochrome reductase family.</text>
</comment>
<keyword evidence="8 21" id="KW-0561">Oxygen transport</keyword>
<evidence type="ECO:0000256" key="3">
    <source>
        <dbReference type="ARBA" id="ARBA00006401"/>
    </source>
</evidence>
<evidence type="ECO:0000256" key="14">
    <source>
        <dbReference type="ARBA" id="ARBA00023004"/>
    </source>
</evidence>
<dbReference type="GO" id="GO:0071949">
    <property type="term" value="F:FAD binding"/>
    <property type="evidence" value="ECO:0007669"/>
    <property type="project" value="TreeGrafter"/>
</dbReference>